<dbReference type="OrthoDB" id="2649413at2"/>
<organism evidence="2 3">
    <name type="scientific">Paenibacillus piri</name>
    <dbReference type="NCBI Taxonomy" id="2547395"/>
    <lineage>
        <taxon>Bacteria</taxon>
        <taxon>Bacillati</taxon>
        <taxon>Bacillota</taxon>
        <taxon>Bacilli</taxon>
        <taxon>Bacillales</taxon>
        <taxon>Paenibacillaceae</taxon>
        <taxon>Paenibacillus</taxon>
    </lineage>
</organism>
<sequence>MAADRLQFQIKEIAEESPMERIEKPVVEFTATNNKKEDRKAEYRKIFEAFDMKTAVTLMLKLNKEFGGHEAVLNEYLLSLQFGIEMEKYVSNKAEYERQKEIKSKTILPSSFITLAILEQDLLNKINKENSSGKVSFSDNQRTMVQGPPTKESMSPLPDVPKPNVIDVKSKNPVDEILSEIRNMDPNKP</sequence>
<dbReference type="Proteomes" id="UP000295636">
    <property type="component" value="Unassembled WGS sequence"/>
</dbReference>
<feature type="region of interest" description="Disordered" evidence="1">
    <location>
        <begin position="130"/>
        <end position="166"/>
    </location>
</feature>
<reference evidence="2 3" key="1">
    <citation type="submission" date="2019-03" db="EMBL/GenBank/DDBJ databases">
        <title>This is whole genome sequence of Paenibacillus sp MS74 strain.</title>
        <authorList>
            <person name="Trinh H.N."/>
        </authorList>
    </citation>
    <scope>NUCLEOTIDE SEQUENCE [LARGE SCALE GENOMIC DNA]</scope>
    <source>
        <strain evidence="2 3">MS74</strain>
    </source>
</reference>
<name>A0A4R5KFI3_9BACL</name>
<comment type="caution">
    <text evidence="2">The sequence shown here is derived from an EMBL/GenBank/DDBJ whole genome shotgun (WGS) entry which is preliminary data.</text>
</comment>
<proteinExistence type="predicted"/>
<dbReference type="RefSeq" id="WP_133233282.1">
    <property type="nucleotide sequence ID" value="NZ_SMRT01000014.1"/>
</dbReference>
<evidence type="ECO:0000313" key="2">
    <source>
        <dbReference type="EMBL" id="TDF94141.1"/>
    </source>
</evidence>
<feature type="compositionally biased region" description="Polar residues" evidence="1">
    <location>
        <begin position="130"/>
        <end position="144"/>
    </location>
</feature>
<evidence type="ECO:0000256" key="1">
    <source>
        <dbReference type="SAM" id="MobiDB-lite"/>
    </source>
</evidence>
<gene>
    <name evidence="2" type="ORF">E1757_24950</name>
</gene>
<dbReference type="EMBL" id="SMRT01000014">
    <property type="protein sequence ID" value="TDF94141.1"/>
    <property type="molecule type" value="Genomic_DNA"/>
</dbReference>
<keyword evidence="3" id="KW-1185">Reference proteome</keyword>
<accession>A0A4R5KFI3</accession>
<protein>
    <submittedName>
        <fullName evidence="2">Uncharacterized protein</fullName>
    </submittedName>
</protein>
<evidence type="ECO:0000313" key="3">
    <source>
        <dbReference type="Proteomes" id="UP000295636"/>
    </source>
</evidence>
<dbReference type="AlphaFoldDB" id="A0A4R5KFI3"/>